<dbReference type="InterPro" id="IPR002312">
    <property type="entry name" value="Asp/Asn-tRNA-synth_IIb"/>
</dbReference>
<name>A0ABD2Q071_9PLAT</name>
<evidence type="ECO:0000256" key="9">
    <source>
        <dbReference type="ARBA" id="ARBA00022917"/>
    </source>
</evidence>
<dbReference type="InterPro" id="IPR004523">
    <property type="entry name" value="Asp-tRNA_synthase_2"/>
</dbReference>
<dbReference type="GO" id="GO:0006412">
    <property type="term" value="P:translation"/>
    <property type="evidence" value="ECO:0007669"/>
    <property type="project" value="UniProtKB-KW"/>
</dbReference>
<dbReference type="AlphaFoldDB" id="A0ABD2Q071"/>
<dbReference type="Pfam" id="PF01336">
    <property type="entry name" value="tRNA_anti-codon"/>
    <property type="match status" value="1"/>
</dbReference>
<dbReference type="Pfam" id="PF00152">
    <property type="entry name" value="tRNA-synt_2"/>
    <property type="match status" value="1"/>
</dbReference>
<feature type="region of interest" description="Disordered" evidence="13">
    <location>
        <begin position="1"/>
        <end position="46"/>
    </location>
</feature>
<reference evidence="15 16" key="1">
    <citation type="submission" date="2024-11" db="EMBL/GenBank/DDBJ databases">
        <title>Adaptive evolution of stress response genes in parasites aligns with host niche diversity.</title>
        <authorList>
            <person name="Hahn C."/>
            <person name="Resl P."/>
        </authorList>
    </citation>
    <scope>NUCLEOTIDE SEQUENCE [LARGE SCALE GENOMIC DNA]</scope>
    <source>
        <strain evidence="15">EGGRZ-B1_66</strain>
        <tissue evidence="15">Body</tissue>
    </source>
</reference>
<organism evidence="15 16">
    <name type="scientific">Cichlidogyrus casuarinus</name>
    <dbReference type="NCBI Taxonomy" id="1844966"/>
    <lineage>
        <taxon>Eukaryota</taxon>
        <taxon>Metazoa</taxon>
        <taxon>Spiralia</taxon>
        <taxon>Lophotrochozoa</taxon>
        <taxon>Platyhelminthes</taxon>
        <taxon>Monogenea</taxon>
        <taxon>Monopisthocotylea</taxon>
        <taxon>Dactylogyridea</taxon>
        <taxon>Ancyrocephalidae</taxon>
        <taxon>Cichlidogyrus</taxon>
    </lineage>
</organism>
<dbReference type="Gene3D" id="2.40.50.140">
    <property type="entry name" value="Nucleic acid-binding proteins"/>
    <property type="match status" value="1"/>
</dbReference>
<sequence>MNNTEEEPKCSNEPKGPSKKELKKKQKEEQKQMKVKEMQKEQDDTEDVSKDFYGLLPMHQSQAGLNNSYTRLSDISSASHSDQQVWLRGRLHRSRVKGKLCFFVLRCQTYMVQCITEVGELISKKMVNFVAGISKESIIDVQGIIRKSPVVIESCNPSDVELHVKQVFVVSAAIPGLPLQIEDAMRREDDKSALSKVNQDTRLDNRCIDLRTPTNLAIFRIEAGVVKLFSKSLDDQGFINIMTPKLLGAASEGGANVFKVTYFNSSAYLAQSPQLYKQMAIAADFDKVYTIGAVFRAEDSNTHRHLTEFVGLDLEMAISNHYHEAVNTITSTFVEIFKGLQKEYAHEIEVVNQQYGAEPFKFLEPTLILTFKEGVKMLRDAGWEQDDFEDLSTPAEKFLGKLVKQKFDTDFYVLDKFPMAVRPFYTMPDPDDNNYSNSYDFFMRGEEIMSGAQRIHEPNFLTERAKSHGIEIAKIQPYIDSFKYGCPPHAGGGIGLERVTMLYLGLDNIRKTSLFPRDPKRLQP</sequence>
<dbReference type="GO" id="GO:0005737">
    <property type="term" value="C:cytoplasm"/>
    <property type="evidence" value="ECO:0007669"/>
    <property type="project" value="UniProtKB-SubCell"/>
</dbReference>
<dbReference type="PRINTS" id="PR01042">
    <property type="entry name" value="TRNASYNTHASP"/>
</dbReference>
<comment type="caution">
    <text evidence="15">The sequence shown here is derived from an EMBL/GenBank/DDBJ whole genome shotgun (WGS) entry which is preliminary data.</text>
</comment>
<dbReference type="HAMAP" id="MF_02075">
    <property type="entry name" value="Asp_tRNA_synth_type2"/>
    <property type="match status" value="1"/>
</dbReference>
<gene>
    <name evidence="15" type="primary">DARS1</name>
    <name evidence="15" type="ORF">Ciccas_009298</name>
</gene>
<comment type="similarity">
    <text evidence="2">Belongs to the class-II aminoacyl-tRNA synthetase family. Type 2 subfamily.</text>
</comment>
<dbReference type="GO" id="GO:0005524">
    <property type="term" value="F:ATP binding"/>
    <property type="evidence" value="ECO:0007669"/>
    <property type="project" value="UniProtKB-KW"/>
</dbReference>
<dbReference type="EC" id="6.1.1.12" evidence="3"/>
<dbReference type="CDD" id="cd04320">
    <property type="entry name" value="AspRS_cyto_N"/>
    <property type="match status" value="1"/>
</dbReference>
<evidence type="ECO:0000256" key="7">
    <source>
        <dbReference type="ARBA" id="ARBA00022741"/>
    </source>
</evidence>
<dbReference type="Gene3D" id="3.30.930.10">
    <property type="entry name" value="Bira Bifunctional Protein, Domain 2"/>
    <property type="match status" value="1"/>
</dbReference>
<dbReference type="Proteomes" id="UP001626550">
    <property type="component" value="Unassembled WGS sequence"/>
</dbReference>
<evidence type="ECO:0000313" key="15">
    <source>
        <dbReference type="EMBL" id="KAL3312116.1"/>
    </source>
</evidence>
<keyword evidence="9" id="KW-0648">Protein biosynthesis</keyword>
<dbReference type="NCBIfam" id="TIGR00458">
    <property type="entry name" value="aspS_nondisc"/>
    <property type="match status" value="1"/>
</dbReference>
<dbReference type="FunFam" id="3.30.930.10:FF:000013">
    <property type="entry name" value="Aspartate--tRNA ligase, cytoplasmic"/>
    <property type="match status" value="1"/>
</dbReference>
<dbReference type="EMBL" id="JBJKFK010001849">
    <property type="protein sequence ID" value="KAL3312116.1"/>
    <property type="molecule type" value="Genomic_DNA"/>
</dbReference>
<keyword evidence="10" id="KW-0030">Aminoacyl-tRNA synthetase</keyword>
<keyword evidence="6 15" id="KW-0436">Ligase</keyword>
<comment type="subcellular location">
    <subcellularLocation>
        <location evidence="1">Cytoplasm</location>
    </subcellularLocation>
</comment>
<evidence type="ECO:0000256" key="5">
    <source>
        <dbReference type="ARBA" id="ARBA00022490"/>
    </source>
</evidence>
<evidence type="ECO:0000256" key="4">
    <source>
        <dbReference type="ARBA" id="ARBA00018853"/>
    </source>
</evidence>
<proteinExistence type="inferred from homology"/>
<dbReference type="PROSITE" id="PS50862">
    <property type="entry name" value="AA_TRNA_LIGASE_II"/>
    <property type="match status" value="1"/>
</dbReference>
<evidence type="ECO:0000256" key="3">
    <source>
        <dbReference type="ARBA" id="ARBA00012841"/>
    </source>
</evidence>
<dbReference type="InterPro" id="IPR045864">
    <property type="entry name" value="aa-tRNA-synth_II/BPL/LPL"/>
</dbReference>
<dbReference type="PANTHER" id="PTHR43450">
    <property type="entry name" value="ASPARTYL-TRNA SYNTHETASE"/>
    <property type="match status" value="1"/>
</dbReference>
<dbReference type="CDD" id="cd00776">
    <property type="entry name" value="AsxRS_core"/>
    <property type="match status" value="1"/>
</dbReference>
<dbReference type="PANTHER" id="PTHR43450:SF1">
    <property type="entry name" value="ASPARTATE--TRNA LIGASE, CYTOPLASMIC"/>
    <property type="match status" value="1"/>
</dbReference>
<evidence type="ECO:0000259" key="14">
    <source>
        <dbReference type="PROSITE" id="PS50862"/>
    </source>
</evidence>
<dbReference type="InterPro" id="IPR006195">
    <property type="entry name" value="aa-tRNA-synth_II"/>
</dbReference>
<keyword evidence="5" id="KW-0963">Cytoplasm</keyword>
<evidence type="ECO:0000313" key="16">
    <source>
        <dbReference type="Proteomes" id="UP001626550"/>
    </source>
</evidence>
<evidence type="ECO:0000256" key="1">
    <source>
        <dbReference type="ARBA" id="ARBA00004496"/>
    </source>
</evidence>
<evidence type="ECO:0000256" key="6">
    <source>
        <dbReference type="ARBA" id="ARBA00022598"/>
    </source>
</evidence>
<evidence type="ECO:0000256" key="11">
    <source>
        <dbReference type="ARBA" id="ARBA00033155"/>
    </source>
</evidence>
<evidence type="ECO:0000256" key="12">
    <source>
        <dbReference type="ARBA" id="ARBA00047904"/>
    </source>
</evidence>
<evidence type="ECO:0000256" key="13">
    <source>
        <dbReference type="SAM" id="MobiDB-lite"/>
    </source>
</evidence>
<dbReference type="GO" id="GO:0004815">
    <property type="term" value="F:aspartate-tRNA ligase activity"/>
    <property type="evidence" value="ECO:0007669"/>
    <property type="project" value="UniProtKB-EC"/>
</dbReference>
<dbReference type="InterPro" id="IPR004365">
    <property type="entry name" value="NA-bd_OB_tRNA"/>
</dbReference>
<evidence type="ECO:0000256" key="8">
    <source>
        <dbReference type="ARBA" id="ARBA00022840"/>
    </source>
</evidence>
<dbReference type="SUPFAM" id="SSF50249">
    <property type="entry name" value="Nucleic acid-binding proteins"/>
    <property type="match status" value="1"/>
</dbReference>
<keyword evidence="8" id="KW-0067">ATP-binding</keyword>
<protein>
    <recommendedName>
        <fullName evidence="4">Aspartate--tRNA ligase, cytoplasmic</fullName>
        <ecNumber evidence="3">6.1.1.12</ecNumber>
    </recommendedName>
    <alternativeName>
        <fullName evidence="11">Aspartyl-tRNA synthetase</fullName>
    </alternativeName>
</protein>
<keyword evidence="16" id="KW-1185">Reference proteome</keyword>
<evidence type="ECO:0000256" key="2">
    <source>
        <dbReference type="ARBA" id="ARBA00005312"/>
    </source>
</evidence>
<accession>A0ABD2Q071</accession>
<feature type="domain" description="Aminoacyl-transfer RNA synthetases class-II family profile" evidence="14">
    <location>
        <begin position="219"/>
        <end position="516"/>
    </location>
</feature>
<dbReference type="SUPFAM" id="SSF55681">
    <property type="entry name" value="Class II aaRS and biotin synthetases"/>
    <property type="match status" value="1"/>
</dbReference>
<comment type="catalytic activity">
    <reaction evidence="12">
        <text>tRNA(Asp) + L-aspartate + ATP = L-aspartyl-tRNA(Asp) + AMP + diphosphate</text>
        <dbReference type="Rhea" id="RHEA:19649"/>
        <dbReference type="Rhea" id="RHEA-COMP:9660"/>
        <dbReference type="Rhea" id="RHEA-COMP:9678"/>
        <dbReference type="ChEBI" id="CHEBI:29991"/>
        <dbReference type="ChEBI" id="CHEBI:30616"/>
        <dbReference type="ChEBI" id="CHEBI:33019"/>
        <dbReference type="ChEBI" id="CHEBI:78442"/>
        <dbReference type="ChEBI" id="CHEBI:78516"/>
        <dbReference type="ChEBI" id="CHEBI:456215"/>
        <dbReference type="EC" id="6.1.1.12"/>
    </reaction>
</comment>
<evidence type="ECO:0000256" key="10">
    <source>
        <dbReference type="ARBA" id="ARBA00023146"/>
    </source>
</evidence>
<dbReference type="NCBIfam" id="NF003483">
    <property type="entry name" value="PRK05159.1"/>
    <property type="match status" value="1"/>
</dbReference>
<dbReference type="InterPro" id="IPR004364">
    <property type="entry name" value="Aa-tRNA-synt_II"/>
</dbReference>
<keyword evidence="7" id="KW-0547">Nucleotide-binding</keyword>
<dbReference type="InterPro" id="IPR012340">
    <property type="entry name" value="NA-bd_OB-fold"/>
</dbReference>